<sequence>MSQVNTNSNSKLRRIITVASSTKQPKASNRAPKFLSRRKQSRHIALQTSKRHIFKIYSPMRIVPNKFNPYKAHSKLNCSFSPAPSFHSNNRVKNSLNKTTMESHNIKSPKKQAQKLPKLRNECLYGACEKTKRMSKRVQQFRYHQQNAKKNAIKNLKKKYKSRRQSSLLTIATGTSSRYHNTTRQTEGIDNNKGKLSSFKLPNLKESGKKRSHRPKNISKSNISRASDDKNSFGYSKMANPASPMIIQKKFRKHDCVSQNSKAMKSKSGMSHGIVIPKGYSPSKSYYQSKCFGKQISKKPNLVKKLDDNLTVSTAKPAPFYKSLRSGLMNNKTTLESSNSGTTKRRSYKATNLQMFNIKDESTPMKRRKDSQVIEEKGKKLDEVFKNSSKQDSDRGKMENKDISNLTLEEYMLNYGRPYRNNSMKKIESVTTWRVVNEDPSESYITVDEEFEKETQNPISRSVDPIRQRSCENKVSPHVANSAERKSQIKLSILSALKKKTTHVYKKQRSTSRVLDDLERKISSPLLSNVMNAFFSTTKIQAPTGPQSIRMSSNASILYPIREENGAKMSIDEDILDEVASSSSISEEKGLRDIEKNSVPDDQLLQVGRRRTNIMIKIPKNQQLQLETNTPRTNRPSKFKQDSFLP</sequence>
<feature type="region of interest" description="Disordered" evidence="1">
    <location>
        <begin position="619"/>
        <end position="646"/>
    </location>
</feature>
<feature type="compositionally biased region" description="Polar residues" evidence="1">
    <location>
        <begin position="620"/>
        <end position="636"/>
    </location>
</feature>
<keyword evidence="3" id="KW-1185">Reference proteome</keyword>
<dbReference type="AlphaFoldDB" id="A0AAD2D7Y5"/>
<feature type="region of interest" description="Disordered" evidence="1">
    <location>
        <begin position="1"/>
        <end position="42"/>
    </location>
</feature>
<dbReference type="EMBL" id="CAMPGE010026615">
    <property type="protein sequence ID" value="CAI2384292.1"/>
    <property type="molecule type" value="Genomic_DNA"/>
</dbReference>
<organism evidence="2 3">
    <name type="scientific">Euplotes crassus</name>
    <dbReference type="NCBI Taxonomy" id="5936"/>
    <lineage>
        <taxon>Eukaryota</taxon>
        <taxon>Sar</taxon>
        <taxon>Alveolata</taxon>
        <taxon>Ciliophora</taxon>
        <taxon>Intramacronucleata</taxon>
        <taxon>Spirotrichea</taxon>
        <taxon>Hypotrichia</taxon>
        <taxon>Euplotida</taxon>
        <taxon>Euplotidae</taxon>
        <taxon>Moneuplotes</taxon>
    </lineage>
</organism>
<gene>
    <name evidence="2" type="ORF">ECRASSUSDP1_LOCUS25817</name>
</gene>
<dbReference type="Proteomes" id="UP001295684">
    <property type="component" value="Unassembled WGS sequence"/>
</dbReference>
<reference evidence="2" key="1">
    <citation type="submission" date="2023-07" db="EMBL/GenBank/DDBJ databases">
        <authorList>
            <consortium name="AG Swart"/>
            <person name="Singh M."/>
            <person name="Singh A."/>
            <person name="Seah K."/>
            <person name="Emmerich C."/>
        </authorList>
    </citation>
    <scope>NUCLEOTIDE SEQUENCE</scope>
    <source>
        <strain evidence="2">DP1</strain>
    </source>
</reference>
<feature type="compositionally biased region" description="Polar residues" evidence="1">
    <location>
        <begin position="18"/>
        <end position="27"/>
    </location>
</feature>
<feature type="region of interest" description="Disordered" evidence="1">
    <location>
        <begin position="182"/>
        <end position="235"/>
    </location>
</feature>
<feature type="compositionally biased region" description="Basic residues" evidence="1">
    <location>
        <begin position="208"/>
        <end position="217"/>
    </location>
</feature>
<evidence type="ECO:0000313" key="3">
    <source>
        <dbReference type="Proteomes" id="UP001295684"/>
    </source>
</evidence>
<proteinExistence type="predicted"/>
<evidence type="ECO:0000256" key="1">
    <source>
        <dbReference type="SAM" id="MobiDB-lite"/>
    </source>
</evidence>
<feature type="compositionally biased region" description="Polar residues" evidence="1">
    <location>
        <begin position="1"/>
        <end position="10"/>
    </location>
</feature>
<evidence type="ECO:0000313" key="2">
    <source>
        <dbReference type="EMBL" id="CAI2384292.1"/>
    </source>
</evidence>
<name>A0AAD2D7Y5_EUPCR</name>
<accession>A0AAD2D7Y5</accession>
<comment type="caution">
    <text evidence="2">The sequence shown here is derived from an EMBL/GenBank/DDBJ whole genome shotgun (WGS) entry which is preliminary data.</text>
</comment>
<protein>
    <submittedName>
        <fullName evidence="2">Uncharacterized protein</fullName>
    </submittedName>
</protein>